<evidence type="ECO:0000256" key="8">
    <source>
        <dbReference type="ARBA" id="ARBA00060041"/>
    </source>
</evidence>
<keyword evidence="2" id="KW-1003">Cell membrane</keyword>
<keyword evidence="4" id="KW-0133">Cell shape</keyword>
<feature type="transmembrane region" description="Helical" evidence="10">
    <location>
        <begin position="149"/>
        <end position="171"/>
    </location>
</feature>
<feature type="transmembrane region" description="Helical" evidence="10">
    <location>
        <begin position="79"/>
        <end position="104"/>
    </location>
</feature>
<accession>A0ABQ6TQR8</accession>
<dbReference type="Proteomes" id="UP000798046">
    <property type="component" value="Unassembled WGS sequence"/>
</dbReference>
<keyword evidence="5" id="KW-0573">Peptidoglycan synthesis</keyword>
<evidence type="ECO:0000256" key="9">
    <source>
        <dbReference type="ARBA" id="ARBA00061532"/>
    </source>
</evidence>
<proteinExistence type="inferred from homology"/>
<evidence type="ECO:0000256" key="2">
    <source>
        <dbReference type="ARBA" id="ARBA00022475"/>
    </source>
</evidence>
<dbReference type="EMBL" id="VZRA01000001">
    <property type="protein sequence ID" value="KAB0671376.1"/>
    <property type="molecule type" value="Genomic_DNA"/>
</dbReference>
<comment type="caution">
    <text evidence="11">The sequence shown here is derived from an EMBL/GenBank/DDBJ whole genome shotgun (WGS) entry which is preliminary data.</text>
</comment>
<keyword evidence="6 10" id="KW-1133">Transmembrane helix</keyword>
<evidence type="ECO:0000256" key="7">
    <source>
        <dbReference type="ARBA" id="ARBA00023136"/>
    </source>
</evidence>
<feature type="transmembrane region" description="Helical" evidence="10">
    <location>
        <begin position="6"/>
        <end position="28"/>
    </location>
</feature>
<feature type="transmembrane region" description="Helical" evidence="10">
    <location>
        <begin position="40"/>
        <end position="67"/>
    </location>
</feature>
<dbReference type="PRINTS" id="PR01806">
    <property type="entry name" value="VIRFACTRMVIN"/>
</dbReference>
<dbReference type="InterPro" id="IPR004268">
    <property type="entry name" value="MurJ"/>
</dbReference>
<name>A0ABQ6TQR8_9BACT</name>
<feature type="transmembrane region" description="Helical" evidence="10">
    <location>
        <begin position="125"/>
        <end position="143"/>
    </location>
</feature>
<evidence type="ECO:0000313" key="12">
    <source>
        <dbReference type="Proteomes" id="UP000798046"/>
    </source>
</evidence>
<protein>
    <submittedName>
        <fullName evidence="11">Virulence factor MviN</fullName>
    </submittedName>
</protein>
<sequence length="433" mass="47485">MTVRLATILGSLTGINVLLTFIYQWYIVTIIGPGTETDSFFASMVVPQLILTVVTGSLIFVLVPILATEQDDSFHQETWNFFLAIGVLFSVTTVILYLTTNYWVPMTVPGFSPHSKTLTIALTKIQLVGMLFTALAGVLGAAYNAKQQFVWVSLSPVFSTIIGLIFLVCLLPRMGVMAAAWAMVLKMFIQMALLLPILGKFKRLDFESIAFKKAWTKLKPLLLGNTYSKTDQLIDRFLASMAPMGELSLLHLSQQIYGAGNQVITSAIASPMVPLLAQKASSGEWNTFKDISKKRLSVVVWLTGIILLVIIVIGRPILSVVFGHGRFLAAQLQYFWLILIALAGVLIGGAMGQILSTSFYAKGNTHTPTKIGVIGFSIGIVLKLTGFNLFGVIGVALANSIYLFLNAFIMQYYLTKNLEILIHAPNIVSKTRF</sequence>
<comment type="similarity">
    <text evidence="9">Belongs to the MurJ/MviN family.</text>
</comment>
<evidence type="ECO:0000256" key="4">
    <source>
        <dbReference type="ARBA" id="ARBA00022960"/>
    </source>
</evidence>
<evidence type="ECO:0000313" key="11">
    <source>
        <dbReference type="EMBL" id="KAB0671376.1"/>
    </source>
</evidence>
<evidence type="ECO:0000256" key="5">
    <source>
        <dbReference type="ARBA" id="ARBA00022984"/>
    </source>
</evidence>
<evidence type="ECO:0000256" key="10">
    <source>
        <dbReference type="SAM" id="Phobius"/>
    </source>
</evidence>
<dbReference type="PANTHER" id="PTHR47019">
    <property type="entry name" value="LIPID II FLIPPASE MURJ"/>
    <property type="match status" value="1"/>
</dbReference>
<dbReference type="InterPro" id="IPR051050">
    <property type="entry name" value="Lipid_II_flippase_MurJ/MviN"/>
</dbReference>
<feature type="transmembrane region" description="Helical" evidence="10">
    <location>
        <begin position="334"/>
        <end position="359"/>
    </location>
</feature>
<evidence type="ECO:0000256" key="3">
    <source>
        <dbReference type="ARBA" id="ARBA00022692"/>
    </source>
</evidence>
<feature type="transmembrane region" description="Helical" evidence="10">
    <location>
        <begin position="298"/>
        <end position="322"/>
    </location>
</feature>
<feature type="transmembrane region" description="Helical" evidence="10">
    <location>
        <begin position="178"/>
        <end position="198"/>
    </location>
</feature>
<keyword evidence="7 10" id="KW-0472">Membrane</keyword>
<dbReference type="PANTHER" id="PTHR47019:SF1">
    <property type="entry name" value="LIPID II FLIPPASE MURJ"/>
    <property type="match status" value="1"/>
</dbReference>
<gene>
    <name evidence="11" type="ORF">F6V30_01985</name>
</gene>
<reference evidence="11 12" key="1">
    <citation type="journal article" date="2020" name="Microorganisms">
        <title>Description of Three Novel Members in the Family Geobacteraceae, Oryzomonas japonicum gen. nov., sp. nov., Oryzomonas sagensis sp. nov., and Oryzomonas ruber sp. nov.</title>
        <authorList>
            <person name="Xu Z."/>
            <person name="Masuda Y."/>
            <person name="Hayakawa C."/>
            <person name="Ushijima N."/>
            <person name="Kawano K."/>
            <person name="Shiratori Y."/>
            <person name="Senoo K."/>
            <person name="Itoh H."/>
        </authorList>
    </citation>
    <scope>NUCLEOTIDE SEQUENCE [LARGE SCALE GENOMIC DNA]</scope>
    <source>
        <strain evidence="11 12">Red100</strain>
    </source>
</reference>
<evidence type="ECO:0000256" key="6">
    <source>
        <dbReference type="ARBA" id="ARBA00022989"/>
    </source>
</evidence>
<keyword evidence="3 10" id="KW-0812">Transmembrane</keyword>
<organism evidence="11 12">
    <name type="scientific">Oryzomonas sagensis</name>
    <dbReference type="NCBI Taxonomy" id="2603857"/>
    <lineage>
        <taxon>Bacteria</taxon>
        <taxon>Pseudomonadati</taxon>
        <taxon>Thermodesulfobacteriota</taxon>
        <taxon>Desulfuromonadia</taxon>
        <taxon>Geobacterales</taxon>
        <taxon>Geobacteraceae</taxon>
        <taxon>Oryzomonas</taxon>
    </lineage>
</organism>
<dbReference type="Pfam" id="PF03023">
    <property type="entry name" value="MurJ"/>
    <property type="match status" value="1"/>
</dbReference>
<evidence type="ECO:0000256" key="1">
    <source>
        <dbReference type="ARBA" id="ARBA00004651"/>
    </source>
</evidence>
<comment type="function">
    <text evidence="8">Involved in peptidoglycan biosynthesis. Transports lipid-linked peptidoglycan precursors from the inner to the outer leaflet of the cytoplasmic membrane.</text>
</comment>
<comment type="subcellular location">
    <subcellularLocation>
        <location evidence="1">Cell membrane</location>
        <topology evidence="1">Multi-pass membrane protein</topology>
    </subcellularLocation>
</comment>
<keyword evidence="12" id="KW-1185">Reference proteome</keyword>
<feature type="transmembrane region" description="Helical" evidence="10">
    <location>
        <begin position="371"/>
        <end position="390"/>
    </location>
</feature>